<sequence length="74" mass="8179">MFLLMGRVEQPVKSGCQDFPLDGGEKPLFSPYPGMSCSANWGERISSDDHVPVCRGACVQHSVLTWTRRARLIG</sequence>
<comment type="caution">
    <text evidence="1">The sequence shown here is derived from an EMBL/GenBank/DDBJ whole genome shotgun (WGS) entry which is preliminary data.</text>
</comment>
<accession>A0A392S560</accession>
<evidence type="ECO:0000313" key="2">
    <source>
        <dbReference type="Proteomes" id="UP000265520"/>
    </source>
</evidence>
<reference evidence="1 2" key="1">
    <citation type="journal article" date="2018" name="Front. Plant Sci.">
        <title>Red Clover (Trifolium pratense) and Zigzag Clover (T. medium) - A Picture of Genomic Similarities and Differences.</title>
        <authorList>
            <person name="Dluhosova J."/>
            <person name="Istvanek J."/>
            <person name="Nedelnik J."/>
            <person name="Repkova J."/>
        </authorList>
    </citation>
    <scope>NUCLEOTIDE SEQUENCE [LARGE SCALE GENOMIC DNA]</scope>
    <source>
        <strain evidence="2">cv. 10/8</strain>
        <tissue evidence="1">Leaf</tissue>
    </source>
</reference>
<feature type="non-terminal residue" evidence="1">
    <location>
        <position position="74"/>
    </location>
</feature>
<dbReference type="Proteomes" id="UP000265520">
    <property type="component" value="Unassembled WGS sequence"/>
</dbReference>
<dbReference type="AlphaFoldDB" id="A0A392S560"/>
<proteinExistence type="predicted"/>
<keyword evidence="2" id="KW-1185">Reference proteome</keyword>
<name>A0A392S560_9FABA</name>
<evidence type="ECO:0000313" key="1">
    <source>
        <dbReference type="EMBL" id="MCI44063.1"/>
    </source>
</evidence>
<protein>
    <submittedName>
        <fullName evidence="1">Uncharacterized protein</fullName>
    </submittedName>
</protein>
<dbReference type="EMBL" id="LXQA010325655">
    <property type="protein sequence ID" value="MCI44063.1"/>
    <property type="molecule type" value="Genomic_DNA"/>
</dbReference>
<organism evidence="1 2">
    <name type="scientific">Trifolium medium</name>
    <dbReference type="NCBI Taxonomy" id="97028"/>
    <lineage>
        <taxon>Eukaryota</taxon>
        <taxon>Viridiplantae</taxon>
        <taxon>Streptophyta</taxon>
        <taxon>Embryophyta</taxon>
        <taxon>Tracheophyta</taxon>
        <taxon>Spermatophyta</taxon>
        <taxon>Magnoliopsida</taxon>
        <taxon>eudicotyledons</taxon>
        <taxon>Gunneridae</taxon>
        <taxon>Pentapetalae</taxon>
        <taxon>rosids</taxon>
        <taxon>fabids</taxon>
        <taxon>Fabales</taxon>
        <taxon>Fabaceae</taxon>
        <taxon>Papilionoideae</taxon>
        <taxon>50 kb inversion clade</taxon>
        <taxon>NPAAA clade</taxon>
        <taxon>Hologalegina</taxon>
        <taxon>IRL clade</taxon>
        <taxon>Trifolieae</taxon>
        <taxon>Trifolium</taxon>
    </lineage>
</organism>